<dbReference type="SUPFAM" id="SSF53474">
    <property type="entry name" value="alpha/beta-Hydrolases"/>
    <property type="match status" value="1"/>
</dbReference>
<keyword evidence="2" id="KW-0012">Acyltransferase</keyword>
<gene>
    <name evidence="2" type="ORF">E3Q17_00664</name>
</gene>
<protein>
    <submittedName>
        <fullName evidence="2">Phospholipid/diacylglycerol acyltransferase</fullName>
    </submittedName>
</protein>
<dbReference type="InterPro" id="IPR029058">
    <property type="entry name" value="AB_hydrolase_fold"/>
</dbReference>
<feature type="transmembrane region" description="Helical" evidence="1">
    <location>
        <begin position="76"/>
        <end position="96"/>
    </location>
</feature>
<comment type="caution">
    <text evidence="2">The sequence shown here is derived from an EMBL/GenBank/DDBJ whole genome shotgun (WGS) entry which is preliminary data.</text>
</comment>
<keyword evidence="2" id="KW-0808">Transferase</keyword>
<keyword evidence="1" id="KW-0812">Transmembrane</keyword>
<dbReference type="AlphaFoldDB" id="A0A4T0P4J2"/>
<keyword evidence="1" id="KW-1133">Transmembrane helix</keyword>
<dbReference type="GO" id="GO:0006629">
    <property type="term" value="P:lipid metabolic process"/>
    <property type="evidence" value="ECO:0007669"/>
    <property type="project" value="InterPro"/>
</dbReference>
<name>A0A4T0P4J2_9BASI</name>
<evidence type="ECO:0000313" key="3">
    <source>
        <dbReference type="Proteomes" id="UP000307169"/>
    </source>
</evidence>
<dbReference type="Pfam" id="PF02450">
    <property type="entry name" value="LCAT"/>
    <property type="match status" value="1"/>
</dbReference>
<dbReference type="GO" id="GO:0008374">
    <property type="term" value="F:O-acyltransferase activity"/>
    <property type="evidence" value="ECO:0007669"/>
    <property type="project" value="InterPro"/>
</dbReference>
<dbReference type="PANTHER" id="PTHR11440">
    <property type="entry name" value="LECITHIN-CHOLESTEROL ACYLTRANSFERASE-RELATED"/>
    <property type="match status" value="1"/>
</dbReference>
<keyword evidence="1" id="KW-0472">Membrane</keyword>
<proteinExistence type="predicted"/>
<dbReference type="InterPro" id="IPR003386">
    <property type="entry name" value="LACT/PDAT_acylTrfase"/>
</dbReference>
<reference evidence="2 3" key="1">
    <citation type="submission" date="2019-03" db="EMBL/GenBank/DDBJ databases">
        <title>Sequencing 25 genomes of Wallemia mellicola.</title>
        <authorList>
            <person name="Gostincar C."/>
        </authorList>
    </citation>
    <scope>NUCLEOTIDE SEQUENCE [LARGE SCALE GENOMIC DNA]</scope>
    <source>
        <strain evidence="2 3">EXF-1262</strain>
    </source>
</reference>
<evidence type="ECO:0000256" key="1">
    <source>
        <dbReference type="SAM" id="Phobius"/>
    </source>
</evidence>
<dbReference type="EMBL" id="SPRH01000005">
    <property type="protein sequence ID" value="TIC03967.1"/>
    <property type="molecule type" value="Genomic_DNA"/>
</dbReference>
<organism evidence="2 3">
    <name type="scientific">Wallemia mellicola</name>
    <dbReference type="NCBI Taxonomy" id="1708541"/>
    <lineage>
        <taxon>Eukaryota</taxon>
        <taxon>Fungi</taxon>
        <taxon>Dikarya</taxon>
        <taxon>Basidiomycota</taxon>
        <taxon>Wallemiomycotina</taxon>
        <taxon>Wallemiomycetes</taxon>
        <taxon>Wallemiales</taxon>
        <taxon>Wallemiaceae</taxon>
        <taxon>Wallemia</taxon>
    </lineage>
</organism>
<dbReference type="Gene3D" id="3.40.50.1820">
    <property type="entry name" value="alpha/beta hydrolase"/>
    <property type="match status" value="1"/>
</dbReference>
<evidence type="ECO:0000313" key="2">
    <source>
        <dbReference type="EMBL" id="TIC03967.1"/>
    </source>
</evidence>
<sequence>MGIYQRRKKKTDDDSRATELDVKLRHDPSRKSYSVVAPGTPLHEIDLSEIPFLQHAEESTKGALKRTKRVVKTRRFLLPLFLTIGFALASIILAPLPNGLADLPDFDLSGLGAQWEYLFEDLTTRISDARLWFSSRGFKTGLAAAEEGLTADSPLMLFPGVITTGLESWSTDADSLSFFRQRIWGTHTMFKSIFADKNEWIRQISLDSETGLDPPGVRVRPAQGLDAASMFMQGLRYWVWRPIIENLACINLLSLRSLDDTNNLEMAAYDWRLAYSNLENRDHYFTRVKSRIEMNKKIHGKKTTLVSHSMGGTVLMYFMKWVEAEGYGGGGNTWVEDHIENLINISGTLLGVPKGDEFAIARLQTNDLIAMTALLSGEMKDTVELNPAGAYALEKFFSKEERADLFRSWFGIAGMWMKGGDAVWGNSTYAPDDPENTTDTYGRFLSIRDNYVMDPNQNKTLSRHNYTITDANNYVLTNTPKVWQKMMHNNYSYGIEIDEKKLDENNYDPTKWSNPLESRLPNAPSMSIYCIYGVGKPTERSYYYTEGPKTHQGLQSDMEVGKCEADDCDKTEESNDDLPLTAQNAIDNDLNLPEENPQVSNGVKFGQGDGTVSLMSLGSMCSNGWRRPDRRYNPGNSRIVSYEIDHKPDSMDLRGGDHTGDHVDILGSTPLNELILKIAAGKGNEIQDHFVSNIREISDRIDWDLVNHASDKEII</sequence>
<dbReference type="Proteomes" id="UP000307169">
    <property type="component" value="Unassembled WGS sequence"/>
</dbReference>
<accession>A0A4T0P4J2</accession>